<dbReference type="CDD" id="cd05992">
    <property type="entry name" value="PB1"/>
    <property type="match status" value="1"/>
</dbReference>
<dbReference type="InterPro" id="IPR015421">
    <property type="entry name" value="PyrdxlP-dep_Trfase_major"/>
</dbReference>
<dbReference type="GO" id="GO:0043332">
    <property type="term" value="C:mating projection tip"/>
    <property type="evidence" value="ECO:0007669"/>
    <property type="project" value="TreeGrafter"/>
</dbReference>
<dbReference type="GO" id="GO:0005085">
    <property type="term" value="F:guanyl-nucleotide exchange factor activity"/>
    <property type="evidence" value="ECO:0007669"/>
    <property type="project" value="InterPro"/>
</dbReference>
<dbReference type="GO" id="GO:0005634">
    <property type="term" value="C:nucleus"/>
    <property type="evidence" value="ECO:0007669"/>
    <property type="project" value="TreeGrafter"/>
</dbReference>
<dbReference type="InterPro" id="IPR053793">
    <property type="entry name" value="PB1-like"/>
</dbReference>
<dbReference type="FunFam" id="2.30.29.30:FF:000364">
    <property type="entry name" value="Rho guanyl nucleotide exchange factor"/>
    <property type="match status" value="1"/>
</dbReference>
<dbReference type="Gene3D" id="3.40.640.10">
    <property type="entry name" value="Type I PLP-dependent aspartate aminotransferase-like (Major domain)"/>
    <property type="match status" value="1"/>
</dbReference>
<feature type="region of interest" description="Disordered" evidence="1">
    <location>
        <begin position="563"/>
        <end position="728"/>
    </location>
</feature>
<feature type="compositionally biased region" description="Polar residues" evidence="1">
    <location>
        <begin position="620"/>
        <end position="652"/>
    </location>
</feature>
<dbReference type="SUPFAM" id="SSF54277">
    <property type="entry name" value="CAD &amp; PB1 domains"/>
    <property type="match status" value="1"/>
</dbReference>
<dbReference type="InterPro" id="IPR015424">
    <property type="entry name" value="PyrdxlP-dep_Trfase"/>
</dbReference>
<dbReference type="InterPro" id="IPR011993">
    <property type="entry name" value="PH-like_dom_sf"/>
</dbReference>
<dbReference type="Pfam" id="PF00564">
    <property type="entry name" value="PB1"/>
    <property type="match status" value="1"/>
</dbReference>
<dbReference type="Pfam" id="PF00621">
    <property type="entry name" value="RhoGEF"/>
    <property type="match status" value="1"/>
</dbReference>
<feature type="domain" description="PB1" evidence="3">
    <location>
        <begin position="839"/>
        <end position="919"/>
    </location>
</feature>
<dbReference type="FunFam" id="1.20.900.10:FF:000041">
    <property type="entry name" value="Rho guanyl nucleotide exchange factor"/>
    <property type="match status" value="1"/>
</dbReference>
<dbReference type="InterPro" id="IPR035899">
    <property type="entry name" value="DBL_dom_sf"/>
</dbReference>
<dbReference type="InterPro" id="IPR010481">
    <property type="entry name" value="Cdc24/Scd1_N"/>
</dbReference>
<keyword evidence="5" id="KW-1185">Reference proteome</keyword>
<sequence length="1087" mass="121507">MDTAAVNGGPVMAEDNIINRRGGESLFQSCASLKKRLTEVPGFETHLAEMEKMDKAEDAIDPVASVWRCLRQGYPLMTIFNASNPAEPLTIDTDKVPEARRPKAAAFKFLQACLQDLEFPQQDCFLITDLYGENTTGFVKVIKMVSRVLDILEMRGQLYQTSTASAVPRQGEKVKLTRKEHILKELLETERDYVHHLQNLQTLKKELEETGALNGDSSHQIFLNLNNLLDFAQRFLIRMEQHNALPEDMQNWGELFIQHQEGFRQYEPFIANQLRCDAVCQKEWDKIKAAPRSVDLQQMVAQPSTLNGFFVKPFQRLTKYPLMLMELKKQTDREDLIADVATAIDIVQTVLDQANHAVDKEHLANAVEDLASRVDDWKALNVEIFGELLRFGTFTVLKADVGRDAEREYHIYLFERILLCCKDANLNKQKTKLMSKDKPSAAPKGKPRLQLKGRIYMANVTEILSLHKPGSYKIQIFWKGDPGVVDNFVIRYQNEDTMRKWYKDIDTQRAIQTEERATRHTGTSETEFTYLKMGPKIQNPYREEYEAEEELVREGNTFSEFSVSRNASSTSLRARSATGGSGSSGPISSRPPPPRFPMPEPPLSVSTQFANGAISPGDRNGNSYFSPVTDPASSRSSQSTMFAYSRQGTPSTPWIDDSNRYTAPAMPRAASRDGATSNPYFNNSNQRGSQRPSLPPLSSSHHGQSSGMSQARMRSASSPDIHHNANIPDFRRHVNGHSMQTVDNVPVPPIPAHMASMRAPVNRSQNNSPINSTLPIRTATQSPGIQQRHGLPPNPFPDPQLSGRIEPRSQPAPISNPMQPTLSSPVNQETEQELYMPSQLKAKVNFDDNYVTLVIASNILFRSLTDRVDAKLARFTDRSIGNKSVRLRYRDEDGDFVTIDSDEAVQLAFMEWRDQHQNMLANGQYKLGLSNLGQGAPEADDDIAGSFPRPTSIPISSASREYGPTAGIKPLRDAVARLYNEHYRQGKQGYTWENVCIVPGGRAGLIHIAAILGNAYLSFPIPDYSANPTGHVINNPELAKIQDICRGRATLILDELYAGNNYSTGCDGSNTSGAMNVEDVDTDGKFY</sequence>
<reference evidence="4 5" key="1">
    <citation type="submission" date="2015-08" db="EMBL/GenBank/DDBJ databases">
        <title>Emmonsia species relationships and genome sequence.</title>
        <authorList>
            <person name="Cuomo C.A."/>
            <person name="Schwartz I.S."/>
            <person name="Kenyon C."/>
            <person name="De Hoog G.S."/>
            <person name="Govender N.P."/>
            <person name="Botha A."/>
            <person name="Moreno L."/>
            <person name="De Vries M."/>
            <person name="Munoz J.F."/>
            <person name="Stielow J.B."/>
        </authorList>
    </citation>
    <scope>NUCLEOTIDE SEQUENCE [LARGE SCALE GENOMIC DNA]</scope>
    <source>
        <strain evidence="4 5">EI222</strain>
    </source>
</reference>
<dbReference type="OrthoDB" id="1594986at2759"/>
<feature type="compositionally biased region" description="Polar residues" evidence="1">
    <location>
        <begin position="674"/>
        <end position="686"/>
    </location>
</feature>
<dbReference type="CDD" id="cd13246">
    <property type="entry name" value="PH_Scd1"/>
    <property type="match status" value="1"/>
</dbReference>
<dbReference type="SMART" id="SM00233">
    <property type="entry name" value="PH"/>
    <property type="match status" value="1"/>
</dbReference>
<dbReference type="Pfam" id="PF06395">
    <property type="entry name" value="CDC24"/>
    <property type="match status" value="1"/>
</dbReference>
<dbReference type="SUPFAM" id="SSF53383">
    <property type="entry name" value="PLP-dependent transferases"/>
    <property type="match status" value="1"/>
</dbReference>
<dbReference type="InterPro" id="IPR053026">
    <property type="entry name" value="CDC42_GEF"/>
</dbReference>
<dbReference type="GO" id="GO:0000935">
    <property type="term" value="C:division septum"/>
    <property type="evidence" value="ECO:0007669"/>
    <property type="project" value="TreeGrafter"/>
</dbReference>
<protein>
    <recommendedName>
        <fullName evidence="6">DH domain-containing protein</fullName>
    </recommendedName>
</protein>
<dbReference type="SUPFAM" id="SSF50729">
    <property type="entry name" value="PH domain-like"/>
    <property type="match status" value="1"/>
</dbReference>
<dbReference type="Proteomes" id="UP000242791">
    <property type="component" value="Unassembled WGS sequence"/>
</dbReference>
<accession>A0A1J9RFR4</accession>
<gene>
    <name evidence="4" type="ORF">ACJ73_01180</name>
</gene>
<evidence type="ECO:0000259" key="2">
    <source>
        <dbReference type="PROSITE" id="PS50010"/>
    </source>
</evidence>
<dbReference type="STRING" id="1658174.A0A1J9RFR4"/>
<feature type="compositionally biased region" description="Low complexity" evidence="1">
    <location>
        <begin position="564"/>
        <end position="588"/>
    </location>
</feature>
<dbReference type="PANTHER" id="PTHR47339">
    <property type="entry name" value="CELL DIVISION CONTROL PROTEIN 24"/>
    <property type="match status" value="1"/>
</dbReference>
<feature type="compositionally biased region" description="Low complexity" evidence="1">
    <location>
        <begin position="687"/>
        <end position="707"/>
    </location>
</feature>
<dbReference type="Pfam" id="PF15411">
    <property type="entry name" value="PH_10"/>
    <property type="match status" value="1"/>
</dbReference>
<dbReference type="InterPro" id="IPR033511">
    <property type="entry name" value="Cdc24/Scd1_PH_dom"/>
</dbReference>
<feature type="domain" description="DH" evidence="2">
    <location>
        <begin position="178"/>
        <end position="357"/>
    </location>
</feature>
<name>A0A1J9RFR4_9EURO</name>
<evidence type="ECO:0000313" key="4">
    <source>
        <dbReference type="EMBL" id="OJD27423.1"/>
    </source>
</evidence>
<dbReference type="Gene3D" id="1.20.900.10">
    <property type="entry name" value="Dbl homology (DH) domain"/>
    <property type="match status" value="1"/>
</dbReference>
<dbReference type="EMBL" id="LGTZ01000100">
    <property type="protein sequence ID" value="OJD27423.1"/>
    <property type="molecule type" value="Genomic_DNA"/>
</dbReference>
<evidence type="ECO:0008006" key="6">
    <source>
        <dbReference type="Google" id="ProtNLM"/>
    </source>
</evidence>
<organism evidence="4 5">
    <name type="scientific">Blastomyces percursus</name>
    <dbReference type="NCBI Taxonomy" id="1658174"/>
    <lineage>
        <taxon>Eukaryota</taxon>
        <taxon>Fungi</taxon>
        <taxon>Dikarya</taxon>
        <taxon>Ascomycota</taxon>
        <taxon>Pezizomycotina</taxon>
        <taxon>Eurotiomycetes</taxon>
        <taxon>Eurotiomycetidae</taxon>
        <taxon>Onygenales</taxon>
        <taxon>Ajellomycetaceae</taxon>
        <taxon>Blastomyces</taxon>
    </lineage>
</organism>
<comment type="caution">
    <text evidence="4">The sequence shown here is derived from an EMBL/GenBank/DDBJ whole genome shotgun (WGS) entry which is preliminary data.</text>
</comment>
<dbReference type="VEuPathDB" id="FungiDB:ACJ73_01180"/>
<dbReference type="SMART" id="SM00325">
    <property type="entry name" value="RhoGEF"/>
    <property type="match status" value="1"/>
</dbReference>
<dbReference type="PROSITE" id="PS51745">
    <property type="entry name" value="PB1"/>
    <property type="match status" value="1"/>
</dbReference>
<dbReference type="GO" id="GO:0030010">
    <property type="term" value="P:establishment of cell polarity"/>
    <property type="evidence" value="ECO:0007669"/>
    <property type="project" value="TreeGrafter"/>
</dbReference>
<dbReference type="CDD" id="cd00160">
    <property type="entry name" value="RhoGEF"/>
    <property type="match status" value="1"/>
</dbReference>
<dbReference type="PANTHER" id="PTHR47339:SF1">
    <property type="entry name" value="CELL DIVISION CONTROL PROTEIN 24"/>
    <property type="match status" value="1"/>
</dbReference>
<feature type="region of interest" description="Disordered" evidence="1">
    <location>
        <begin position="782"/>
        <end position="832"/>
    </location>
</feature>
<dbReference type="Gene3D" id="2.30.29.30">
    <property type="entry name" value="Pleckstrin-homology domain (PH domain)/Phosphotyrosine-binding domain (PTB)"/>
    <property type="match status" value="1"/>
</dbReference>
<dbReference type="FunFam" id="3.10.20.90:FF:000176">
    <property type="entry name" value="Rho guanyl nucleotide exchange factor"/>
    <property type="match status" value="1"/>
</dbReference>
<dbReference type="SUPFAM" id="SSF48065">
    <property type="entry name" value="DBL homology domain (DH-domain)"/>
    <property type="match status" value="1"/>
</dbReference>
<dbReference type="InterPro" id="IPR001849">
    <property type="entry name" value="PH_domain"/>
</dbReference>
<dbReference type="AlphaFoldDB" id="A0A1J9RFR4"/>
<feature type="compositionally biased region" description="Pro residues" evidence="1">
    <location>
        <begin position="589"/>
        <end position="602"/>
    </location>
</feature>
<dbReference type="PROSITE" id="PS50010">
    <property type="entry name" value="DH_2"/>
    <property type="match status" value="1"/>
</dbReference>
<dbReference type="GO" id="GO:0031106">
    <property type="term" value="P:septin ring organization"/>
    <property type="evidence" value="ECO:0007669"/>
    <property type="project" value="TreeGrafter"/>
</dbReference>
<dbReference type="InterPro" id="IPR000219">
    <property type="entry name" value="DH_dom"/>
</dbReference>
<evidence type="ECO:0000259" key="3">
    <source>
        <dbReference type="PROSITE" id="PS51745"/>
    </source>
</evidence>
<evidence type="ECO:0000256" key="1">
    <source>
        <dbReference type="SAM" id="MobiDB-lite"/>
    </source>
</evidence>
<dbReference type="Gene3D" id="3.10.20.90">
    <property type="entry name" value="Phosphatidylinositol 3-kinase Catalytic Subunit, Chain A, domain 1"/>
    <property type="match status" value="1"/>
</dbReference>
<evidence type="ECO:0000313" key="5">
    <source>
        <dbReference type="Proteomes" id="UP000242791"/>
    </source>
</evidence>
<feature type="compositionally biased region" description="Polar residues" evidence="1">
    <location>
        <begin position="812"/>
        <end position="829"/>
    </location>
</feature>
<dbReference type="InterPro" id="IPR000270">
    <property type="entry name" value="PB1_dom"/>
</dbReference>
<dbReference type="GO" id="GO:0005737">
    <property type="term" value="C:cytoplasm"/>
    <property type="evidence" value="ECO:0007669"/>
    <property type="project" value="TreeGrafter"/>
</dbReference>
<proteinExistence type="predicted"/>